<accession>A0A5K1V2B9</accession>
<dbReference type="Gene3D" id="2.40.10.190">
    <property type="entry name" value="translation elongation factor selb, chain A, domain 4"/>
    <property type="match status" value="1"/>
</dbReference>
<dbReference type="Pfam" id="PF01247">
    <property type="entry name" value="Ribosomal_L35Ae"/>
    <property type="match status" value="1"/>
</dbReference>
<dbReference type="GO" id="GO:0005840">
    <property type="term" value="C:ribosome"/>
    <property type="evidence" value="ECO:0007669"/>
    <property type="project" value="UniProtKB-KW"/>
</dbReference>
<dbReference type="AlphaFoldDB" id="A0A5K1V2B9"/>
<dbReference type="EMBL" id="BDEQ01000001">
    <property type="protein sequence ID" value="GAT99701.1"/>
    <property type="molecule type" value="Genomic_DNA"/>
</dbReference>
<dbReference type="EMBL" id="BDEQ01000001">
    <property type="protein sequence ID" value="GAT98934.1"/>
    <property type="molecule type" value="Genomic_DNA"/>
</dbReference>
<name>A0A5K1V2B9_ENTHI</name>
<evidence type="ECO:0000313" key="6">
    <source>
        <dbReference type="EMBL" id="GAT97613.1"/>
    </source>
</evidence>
<dbReference type="GO" id="GO:0006412">
    <property type="term" value="P:translation"/>
    <property type="evidence" value="ECO:0007669"/>
    <property type="project" value="InterPro"/>
</dbReference>
<dbReference type="GO" id="GO:0003735">
    <property type="term" value="F:structural constituent of ribosome"/>
    <property type="evidence" value="ECO:0007669"/>
    <property type="project" value="InterPro"/>
</dbReference>
<evidence type="ECO:0000313" key="8">
    <source>
        <dbReference type="EMBL" id="GAT99701.1"/>
    </source>
</evidence>
<evidence type="ECO:0000313" key="4">
    <source>
        <dbReference type="EMBL" id="GAT93542.1"/>
    </source>
</evidence>
<evidence type="ECO:0000256" key="3">
    <source>
        <dbReference type="ARBA" id="ARBA00023274"/>
    </source>
</evidence>
<dbReference type="InterPro" id="IPR038661">
    <property type="entry name" value="Ribosomal_eL33_sf"/>
</dbReference>
<dbReference type="InterPro" id="IPR009000">
    <property type="entry name" value="Transl_B-barrel_sf"/>
</dbReference>
<dbReference type="OMA" id="YRTNKHH"/>
<comment type="caution">
    <text evidence="7">The sequence shown here is derived from an EMBL/GenBank/DDBJ whole genome shotgun (WGS) entry which is preliminary data.</text>
</comment>
<gene>
    <name evidence="4" type="ORF">CL6EHI_014110</name>
    <name evidence="5" type="ORF">CL6EHI_015310</name>
    <name evidence="8" type="ORF">CL6EHI_025590</name>
    <name evidence="7" type="ORF">CL6EHI_049000</name>
    <name evidence="6" type="ORF">CL6EHI_114920</name>
</gene>
<dbReference type="EMBL" id="BDEQ01000001">
    <property type="protein sequence ID" value="GAT93542.1"/>
    <property type="molecule type" value="Genomic_DNA"/>
</dbReference>
<keyword evidence="2 7" id="KW-0689">Ribosomal protein</keyword>
<dbReference type="FunFam" id="2.40.10.190:FF:000001">
    <property type="entry name" value="60S ribosomal protein L35a"/>
    <property type="match status" value="1"/>
</dbReference>
<evidence type="ECO:0000256" key="2">
    <source>
        <dbReference type="ARBA" id="ARBA00022980"/>
    </source>
</evidence>
<dbReference type="VEuPathDB" id="AmoebaDB:EHI_025590"/>
<evidence type="ECO:0000313" key="7">
    <source>
        <dbReference type="EMBL" id="GAT98934.1"/>
    </source>
</evidence>
<dbReference type="PANTHER" id="PTHR10902">
    <property type="entry name" value="60S RIBOSOMAL PROTEIN L35A"/>
    <property type="match status" value="1"/>
</dbReference>
<evidence type="ECO:0000313" key="9">
    <source>
        <dbReference type="Proteomes" id="UP000078387"/>
    </source>
</evidence>
<evidence type="ECO:0000313" key="5">
    <source>
        <dbReference type="EMBL" id="GAT94823.1"/>
    </source>
</evidence>
<dbReference type="EMBL" id="BDEQ01000001">
    <property type="protein sequence ID" value="GAT94823.1"/>
    <property type="molecule type" value="Genomic_DNA"/>
</dbReference>
<dbReference type="InterPro" id="IPR001780">
    <property type="entry name" value="Ribosomal_eL33"/>
</dbReference>
<dbReference type="GO" id="GO:1990904">
    <property type="term" value="C:ribonucleoprotein complex"/>
    <property type="evidence" value="ECO:0007669"/>
    <property type="project" value="UniProtKB-KW"/>
</dbReference>
<dbReference type="VEuPathDB" id="AmoebaDB:EHI5A_005010"/>
<dbReference type="SUPFAM" id="SSF50447">
    <property type="entry name" value="Translation proteins"/>
    <property type="match status" value="1"/>
</dbReference>
<evidence type="ECO:0000256" key="1">
    <source>
        <dbReference type="ARBA" id="ARBA00009269"/>
    </source>
</evidence>
<proteinExistence type="inferred from homology"/>
<dbReference type="EMBL" id="BDEQ01000001">
    <property type="protein sequence ID" value="GAT97613.1"/>
    <property type="molecule type" value="Genomic_DNA"/>
</dbReference>
<sequence>MSKCRLHVNAVFMGFQRAQRNQYPNVALLQISGVNTKEDTPFYIGKRVAYVYKVNVKKGSNKPAIRAIFGKIVAPHGNHGVVKARFLHNLPPKAMGQNLKVFLYPSNI</sequence>
<organism evidence="7 9">
    <name type="scientific">Entamoeba histolytica</name>
    <dbReference type="NCBI Taxonomy" id="5759"/>
    <lineage>
        <taxon>Eukaryota</taxon>
        <taxon>Amoebozoa</taxon>
        <taxon>Evosea</taxon>
        <taxon>Archamoebae</taxon>
        <taxon>Mastigamoebida</taxon>
        <taxon>Entamoebidae</taxon>
        <taxon>Entamoeba</taxon>
    </lineage>
</organism>
<protein>
    <submittedName>
        <fullName evidence="7">60S ribosomal protein L35a putative</fullName>
    </submittedName>
</protein>
<dbReference type="VEuPathDB" id="AmoebaDB:EHI8A_035560"/>
<reference evidence="7 9" key="1">
    <citation type="submission" date="2016-05" db="EMBL/GenBank/DDBJ databases">
        <title>First whole genome sequencing of Entamoeba histolytica HM1:IMSS-clone-6.</title>
        <authorList>
            <person name="Mukherjee Avik.K."/>
            <person name="Izumyama S."/>
            <person name="Nakada-Tsukui K."/>
            <person name="Nozaki T."/>
        </authorList>
    </citation>
    <scope>NUCLEOTIDE SEQUENCE [LARGE SCALE GENOMIC DNA]</scope>
    <source>
        <strain evidence="7 9">HM1:IMSS clone 6</strain>
    </source>
</reference>
<dbReference type="VEuPathDB" id="AmoebaDB:EHI7A_002260"/>
<keyword evidence="3" id="KW-0687">Ribonucleoprotein</keyword>
<dbReference type="HAMAP" id="MF_00573">
    <property type="entry name" value="Ribosomal_eL33"/>
    <property type="match status" value="1"/>
</dbReference>
<comment type="similarity">
    <text evidence="1">Belongs to the eukaryotic ribosomal protein eL33 family.</text>
</comment>
<dbReference type="Proteomes" id="UP000078387">
    <property type="component" value="Unassembled WGS sequence"/>
</dbReference>